<keyword evidence="3" id="KW-1185">Reference proteome</keyword>
<evidence type="ECO:0000313" key="3">
    <source>
        <dbReference type="Proteomes" id="UP000294933"/>
    </source>
</evidence>
<protein>
    <submittedName>
        <fullName evidence="2">Uncharacterized protein</fullName>
    </submittedName>
</protein>
<accession>A0A4Y7PW81</accession>
<feature type="compositionally biased region" description="Polar residues" evidence="1">
    <location>
        <begin position="18"/>
        <end position="27"/>
    </location>
</feature>
<sequence length="200" mass="21984">MDVDGPSSKLDHLLMPPHQSQHQSINPPSHFPSRPTLYHTQIFANSTLLPTCIVRSRHLVIVSGDTEMSNGVDTAADATTPDARRKASDAEVGVSLEDADKIWIAAWTLRTLRREKGPGRVRFASPAPDARTNAPVVWEESVVRDVCRRQKSLNQTQSSQCSIGKAHEGRGKQQRNLSSSTHSAALLVEFQIVPARQHVA</sequence>
<organism evidence="2 3">
    <name type="scientific">Rickenella mellea</name>
    <dbReference type="NCBI Taxonomy" id="50990"/>
    <lineage>
        <taxon>Eukaryota</taxon>
        <taxon>Fungi</taxon>
        <taxon>Dikarya</taxon>
        <taxon>Basidiomycota</taxon>
        <taxon>Agaricomycotina</taxon>
        <taxon>Agaricomycetes</taxon>
        <taxon>Hymenochaetales</taxon>
        <taxon>Rickenellaceae</taxon>
        <taxon>Rickenella</taxon>
    </lineage>
</organism>
<dbReference type="VEuPathDB" id="FungiDB:BD410DRAFT_445417"/>
<evidence type="ECO:0000256" key="1">
    <source>
        <dbReference type="SAM" id="MobiDB-lite"/>
    </source>
</evidence>
<evidence type="ECO:0000313" key="2">
    <source>
        <dbReference type="EMBL" id="TDL19321.1"/>
    </source>
</evidence>
<dbReference type="AlphaFoldDB" id="A0A4Y7PW81"/>
<dbReference type="EMBL" id="ML170198">
    <property type="protein sequence ID" value="TDL19321.1"/>
    <property type="molecule type" value="Genomic_DNA"/>
</dbReference>
<name>A0A4Y7PW81_9AGAM</name>
<dbReference type="Proteomes" id="UP000294933">
    <property type="component" value="Unassembled WGS sequence"/>
</dbReference>
<reference evidence="2 3" key="1">
    <citation type="submission" date="2018-06" db="EMBL/GenBank/DDBJ databases">
        <title>A transcriptomic atlas of mushroom development highlights an independent origin of complex multicellularity.</title>
        <authorList>
            <consortium name="DOE Joint Genome Institute"/>
            <person name="Krizsan K."/>
            <person name="Almasi E."/>
            <person name="Merenyi Z."/>
            <person name="Sahu N."/>
            <person name="Viragh M."/>
            <person name="Koszo T."/>
            <person name="Mondo S."/>
            <person name="Kiss B."/>
            <person name="Balint B."/>
            <person name="Kues U."/>
            <person name="Barry K."/>
            <person name="Hegedus J.C."/>
            <person name="Henrissat B."/>
            <person name="Johnson J."/>
            <person name="Lipzen A."/>
            <person name="Ohm R."/>
            <person name="Nagy I."/>
            <person name="Pangilinan J."/>
            <person name="Yan J."/>
            <person name="Xiong Y."/>
            <person name="Grigoriev I.V."/>
            <person name="Hibbett D.S."/>
            <person name="Nagy L.G."/>
        </authorList>
    </citation>
    <scope>NUCLEOTIDE SEQUENCE [LARGE SCALE GENOMIC DNA]</scope>
    <source>
        <strain evidence="2 3">SZMC22713</strain>
    </source>
</reference>
<feature type="region of interest" description="Disordered" evidence="1">
    <location>
        <begin position="154"/>
        <end position="178"/>
    </location>
</feature>
<proteinExistence type="predicted"/>
<gene>
    <name evidence="2" type="ORF">BD410DRAFT_445417</name>
</gene>
<feature type="region of interest" description="Disordered" evidence="1">
    <location>
        <begin position="1"/>
        <end position="28"/>
    </location>
</feature>